<name>A0A366LUZ0_9ACTN</name>
<gene>
    <name evidence="1" type="ORF">DP939_23155</name>
</gene>
<sequence>MLIERLPNDDDLLVVWEVDAGGSGAGGVTKDEVAAEKTMLEVLGSFAEGRGRVRYARLVPAPRGGVYDYRYGSTLVTAYRRDGETVAVVGDEWEDTQ</sequence>
<dbReference type="AlphaFoldDB" id="A0A366LUZ0"/>
<proteinExistence type="predicted"/>
<keyword evidence="2" id="KW-1185">Reference proteome</keyword>
<reference evidence="1 2" key="1">
    <citation type="submission" date="2018-06" db="EMBL/GenBank/DDBJ databases">
        <title>Sphaerisporangium craniellae sp. nov., isolated from a marine sponge in the South China Sea.</title>
        <authorList>
            <person name="Li L."/>
        </authorList>
    </citation>
    <scope>NUCLEOTIDE SEQUENCE [LARGE SCALE GENOMIC DNA]</scope>
    <source>
        <strain evidence="1 2">LHW63015</strain>
    </source>
</reference>
<protein>
    <submittedName>
        <fullName evidence="1">Uncharacterized protein</fullName>
    </submittedName>
</protein>
<organism evidence="1 2">
    <name type="scientific">Spongiactinospora rosea</name>
    <dbReference type="NCBI Taxonomy" id="2248750"/>
    <lineage>
        <taxon>Bacteria</taxon>
        <taxon>Bacillati</taxon>
        <taxon>Actinomycetota</taxon>
        <taxon>Actinomycetes</taxon>
        <taxon>Streptosporangiales</taxon>
        <taxon>Streptosporangiaceae</taxon>
        <taxon>Spongiactinospora</taxon>
    </lineage>
</organism>
<dbReference type="Proteomes" id="UP000253303">
    <property type="component" value="Unassembled WGS sequence"/>
</dbReference>
<comment type="caution">
    <text evidence="1">The sequence shown here is derived from an EMBL/GenBank/DDBJ whole genome shotgun (WGS) entry which is preliminary data.</text>
</comment>
<evidence type="ECO:0000313" key="1">
    <source>
        <dbReference type="EMBL" id="RBQ17766.1"/>
    </source>
</evidence>
<accession>A0A366LUZ0</accession>
<evidence type="ECO:0000313" key="2">
    <source>
        <dbReference type="Proteomes" id="UP000253303"/>
    </source>
</evidence>
<dbReference type="RefSeq" id="WP_113982862.1">
    <property type="nucleotide sequence ID" value="NZ_QMEY01000010.1"/>
</dbReference>
<dbReference type="EMBL" id="QMEY01000010">
    <property type="protein sequence ID" value="RBQ17766.1"/>
    <property type="molecule type" value="Genomic_DNA"/>
</dbReference>